<dbReference type="InterPro" id="IPR036291">
    <property type="entry name" value="NAD(P)-bd_dom_sf"/>
</dbReference>
<evidence type="ECO:0000256" key="8">
    <source>
        <dbReference type="HAMAP-Rule" id="MF_00087"/>
    </source>
</evidence>
<dbReference type="UniPathway" id="UPA00251">
    <property type="reaction ID" value="UER00316"/>
</dbReference>
<evidence type="ECO:0000256" key="11">
    <source>
        <dbReference type="PIRSR" id="PIRSR000445-3"/>
    </source>
</evidence>
<dbReference type="InterPro" id="IPR000343">
    <property type="entry name" value="4pyrrol_synth_GluRdtase"/>
</dbReference>
<dbReference type="Pfam" id="PF00745">
    <property type="entry name" value="GlutR_dimer"/>
    <property type="match status" value="1"/>
</dbReference>
<dbReference type="InterPro" id="IPR015896">
    <property type="entry name" value="4pyrrol_synth_GluRdtase_dimer"/>
</dbReference>
<dbReference type="STRING" id="523844.MSTHT_2091"/>
<feature type="binding site" evidence="8 10">
    <location>
        <position position="163"/>
    </location>
    <ligand>
        <name>substrate</name>
    </ligand>
</feature>
<feature type="binding site" evidence="8 10">
    <location>
        <begin position="168"/>
        <end position="170"/>
    </location>
    <ligand>
        <name>substrate</name>
    </ligand>
</feature>
<feature type="active site" description="Nucleophile" evidence="8 9">
    <location>
        <position position="112"/>
    </location>
</feature>
<feature type="domain" description="Quinate/shikimate 5-dehydrogenase/glutamyl-tRNA reductase" evidence="15">
    <location>
        <begin position="225"/>
        <end position="360"/>
    </location>
</feature>
<dbReference type="PANTHER" id="PTHR43013">
    <property type="entry name" value="GLUTAMYL-TRNA REDUCTASE"/>
    <property type="match status" value="1"/>
</dbReference>
<evidence type="ECO:0000259" key="16">
    <source>
        <dbReference type="Pfam" id="PF05201"/>
    </source>
</evidence>
<dbReference type="FunFam" id="3.40.50.720:FF:000031">
    <property type="entry name" value="Glutamyl-tRNA reductase"/>
    <property type="match status" value="1"/>
</dbReference>
<evidence type="ECO:0000256" key="6">
    <source>
        <dbReference type="ARBA" id="ARBA00023244"/>
    </source>
</evidence>
<evidence type="ECO:0000259" key="15">
    <source>
        <dbReference type="Pfam" id="PF01488"/>
    </source>
</evidence>
<evidence type="ECO:0000256" key="9">
    <source>
        <dbReference type="PIRSR" id="PIRSR000445-1"/>
    </source>
</evidence>
<evidence type="ECO:0000256" key="3">
    <source>
        <dbReference type="ARBA" id="ARBA00012970"/>
    </source>
</evidence>
<feature type="binding site" evidence="8 10">
    <location>
        <begin position="111"/>
        <end position="114"/>
    </location>
    <ligand>
        <name>substrate</name>
    </ligand>
</feature>
<dbReference type="FunFam" id="3.30.460.30:FF:000001">
    <property type="entry name" value="Glutamyl-tRNA reductase"/>
    <property type="match status" value="1"/>
</dbReference>
<evidence type="ECO:0000256" key="4">
    <source>
        <dbReference type="ARBA" id="ARBA00022857"/>
    </source>
</evidence>
<dbReference type="CDD" id="cd05213">
    <property type="entry name" value="NAD_bind_Glutamyl_tRNA_reduct"/>
    <property type="match status" value="1"/>
</dbReference>
<sequence length="505" mass="56921">MVSKKLDKSNILESKYSLNGNFKSKYSVNKNRLLKKGKYGQRLIYNSLYYYSISFIHSIRRLSVTEISSMVISHKKAKIEEMESAWHGDLDGLLHSLYNHEYVHECVVLKTCNRVEIYVVSPKSSSVLFSFAKEMGASTHIIDFYGHDESLEHLLRLAGGLESMIVGEDQILGQIKELYAHSKKAGTTGKILDTAFEKAIQVGKRIRNETKINKGSVSIGSAAVDLAEEILKGLTGKSVLVIGAGEIGVLVAKALAEKDIEAIYIANRTFKKAEELAYELGGHAVRFDDIQGYLKDADVVISGTSAPHYVLTREMVENAICDRDKARKLLLIDIANPRDIEESVSELENVELCNIDNLRVISERTLKMRKEEAKKAEAIIQEEIRLLNLQYKRQKADRIISELYKQMYDVRIREREKAVNRLGAYHTIGKIETEVLDDLTRSIVNKILAEPTKVLRQAAELGNEEFLDVASRIFCLDKERAKVEKIKPGCGSQLNQVSEEATHKE</sequence>
<dbReference type="PANTHER" id="PTHR43013:SF1">
    <property type="entry name" value="GLUTAMYL-TRNA REDUCTASE"/>
    <property type="match status" value="1"/>
</dbReference>
<reference evidence="17 18" key="1">
    <citation type="submission" date="2014-07" db="EMBL/GenBank/DDBJ databases">
        <title>Methanogenic archaea and the global carbon cycle.</title>
        <authorList>
            <person name="Henriksen J.R."/>
            <person name="Luke J."/>
            <person name="Reinhart S."/>
            <person name="Benedict M.N."/>
            <person name="Youngblut N.D."/>
            <person name="Metcalf M.E."/>
            <person name="Whitaker R.J."/>
            <person name="Metcalf W.W."/>
        </authorList>
    </citation>
    <scope>NUCLEOTIDE SEQUENCE [LARGE SCALE GENOMIC DNA]</scope>
    <source>
        <strain evidence="18">ATCC 43570 / DSM 1825 / OCM 12 / VKM B-1830 / TM-1</strain>
    </source>
</reference>
<comment type="function">
    <text evidence="8">Catalyzes the NADPH-dependent reduction of glutamyl-tRNA(Glu) to glutamate 1-semialdehyde (GSA).</text>
</comment>
<accession>A0A0E3H9C2</accession>
<evidence type="ECO:0000313" key="18">
    <source>
        <dbReference type="Proteomes" id="UP000066529"/>
    </source>
</evidence>
<dbReference type="HOGENOM" id="CLU_035113_0_0_2"/>
<evidence type="ECO:0000256" key="13">
    <source>
        <dbReference type="RuleBase" id="RU000584"/>
    </source>
</evidence>
<dbReference type="EMBL" id="CP009501">
    <property type="protein sequence ID" value="AKB13849.1"/>
    <property type="molecule type" value="Genomic_DNA"/>
</dbReference>
<comment type="similarity">
    <text evidence="2 8 13">Belongs to the glutamyl-tRNA reductase family.</text>
</comment>
<name>A0A0E3H9C2_METTT</name>
<organism evidence="17 18">
    <name type="scientific">Methanosarcina thermophila (strain ATCC 43570 / DSM 1825 / OCM 12 / VKM B-1830 / TM-1)</name>
    <dbReference type="NCBI Taxonomy" id="523844"/>
    <lineage>
        <taxon>Archaea</taxon>
        <taxon>Methanobacteriati</taxon>
        <taxon>Methanobacteriota</taxon>
        <taxon>Stenosarchaea group</taxon>
        <taxon>Methanomicrobia</taxon>
        <taxon>Methanosarcinales</taxon>
        <taxon>Methanosarcinaceae</taxon>
        <taxon>Methanosarcina</taxon>
    </lineage>
</organism>
<dbReference type="PATRIC" id="fig|523844.20.peg.2578"/>
<evidence type="ECO:0000256" key="12">
    <source>
        <dbReference type="PIRSR" id="PIRSR000445-4"/>
    </source>
</evidence>
<keyword evidence="5 8" id="KW-0560">Oxidoreductase</keyword>
<evidence type="ECO:0000256" key="5">
    <source>
        <dbReference type="ARBA" id="ARBA00023002"/>
    </source>
</evidence>
<dbReference type="SUPFAM" id="SSF69742">
    <property type="entry name" value="Glutamyl tRNA-reductase catalytic, N-terminal domain"/>
    <property type="match status" value="1"/>
</dbReference>
<dbReference type="SUPFAM" id="SSF51735">
    <property type="entry name" value="NAD(P)-binding Rossmann-fold domains"/>
    <property type="match status" value="1"/>
</dbReference>
<keyword evidence="6 8" id="KW-0627">Porphyrin biosynthesis</keyword>
<feature type="binding site" evidence="8 10">
    <location>
        <position position="174"/>
    </location>
    <ligand>
        <name>substrate</name>
    </ligand>
</feature>
<feature type="domain" description="Glutamyl-tRNA reductase N-terminal" evidence="16">
    <location>
        <begin position="72"/>
        <end position="210"/>
    </location>
</feature>
<keyword evidence="4 8" id="KW-0521">NADP</keyword>
<dbReference type="InterPro" id="IPR036343">
    <property type="entry name" value="GluRdtase_N_sf"/>
</dbReference>
<evidence type="ECO:0000256" key="10">
    <source>
        <dbReference type="PIRSR" id="PIRSR000445-2"/>
    </source>
</evidence>
<proteinExistence type="inferred from homology"/>
<dbReference type="HAMAP" id="MF_00087">
    <property type="entry name" value="Glu_tRNA_reductase"/>
    <property type="match status" value="1"/>
</dbReference>
<feature type="domain" description="Tetrapyrrole biosynthesis glutamyl-tRNA reductase dimerisation" evidence="14">
    <location>
        <begin position="375"/>
        <end position="476"/>
    </location>
</feature>
<dbReference type="InterPro" id="IPR036453">
    <property type="entry name" value="GluRdtase_dimer_dom_sf"/>
</dbReference>
<dbReference type="InterPro" id="IPR018214">
    <property type="entry name" value="GluRdtase_CS"/>
</dbReference>
<comment type="catalytic activity">
    <reaction evidence="7 8 13">
        <text>(S)-4-amino-5-oxopentanoate + tRNA(Glu) + NADP(+) = L-glutamyl-tRNA(Glu) + NADPH + H(+)</text>
        <dbReference type="Rhea" id="RHEA:12344"/>
        <dbReference type="Rhea" id="RHEA-COMP:9663"/>
        <dbReference type="Rhea" id="RHEA-COMP:9680"/>
        <dbReference type="ChEBI" id="CHEBI:15378"/>
        <dbReference type="ChEBI" id="CHEBI:57501"/>
        <dbReference type="ChEBI" id="CHEBI:57783"/>
        <dbReference type="ChEBI" id="CHEBI:58349"/>
        <dbReference type="ChEBI" id="CHEBI:78442"/>
        <dbReference type="ChEBI" id="CHEBI:78520"/>
        <dbReference type="EC" id="1.2.1.70"/>
    </reaction>
</comment>
<dbReference type="EC" id="1.2.1.70" evidence="3 8"/>
<dbReference type="Gene3D" id="3.30.460.30">
    <property type="entry name" value="Glutamyl-tRNA reductase, N-terminal domain"/>
    <property type="match status" value="1"/>
</dbReference>
<dbReference type="InterPro" id="IPR006151">
    <property type="entry name" value="Shikm_DH/Glu-tRNA_Rdtase"/>
</dbReference>
<dbReference type="Pfam" id="PF01488">
    <property type="entry name" value="Shikimate_DH"/>
    <property type="match status" value="1"/>
</dbReference>
<feature type="site" description="Important for activity" evidence="8 12">
    <location>
        <position position="153"/>
    </location>
</feature>
<dbReference type="GO" id="GO:0050661">
    <property type="term" value="F:NADP binding"/>
    <property type="evidence" value="ECO:0007669"/>
    <property type="project" value="InterPro"/>
</dbReference>
<dbReference type="PROSITE" id="PS00747">
    <property type="entry name" value="GLUTR"/>
    <property type="match status" value="1"/>
</dbReference>
<evidence type="ECO:0000259" key="14">
    <source>
        <dbReference type="Pfam" id="PF00745"/>
    </source>
</evidence>
<comment type="pathway">
    <text evidence="1 8 13">Porphyrin-containing compound metabolism; protoporphyrin-IX biosynthesis; 5-aminolevulinate from L-glutamyl-tRNA(Glu): step 1/2.</text>
</comment>
<gene>
    <name evidence="8" type="primary">hemA</name>
    <name evidence="17" type="ORF">MSTHT_2091</name>
</gene>
<dbReference type="PIRSF" id="PIRSF000445">
    <property type="entry name" value="4pyrrol_synth_GluRdtase"/>
    <property type="match status" value="1"/>
</dbReference>
<dbReference type="SUPFAM" id="SSF69075">
    <property type="entry name" value="Glutamyl tRNA-reductase dimerization domain"/>
    <property type="match status" value="1"/>
</dbReference>
<evidence type="ECO:0000256" key="2">
    <source>
        <dbReference type="ARBA" id="ARBA00005916"/>
    </source>
</evidence>
<comment type="domain">
    <text evidence="8">Possesses an unusual extended V-shaped dimeric structure with each monomer consisting of three distinct domains arranged along a curved 'spinal' alpha-helix. The N-terminal catalytic domain specifically recognizes the glutamate moiety of the substrate. The second domain is the NADPH-binding domain, and the third C-terminal domain is responsible for dimerization.</text>
</comment>
<feature type="binding site" evidence="8 11">
    <location>
        <begin position="243"/>
        <end position="248"/>
    </location>
    <ligand>
        <name>NADP(+)</name>
        <dbReference type="ChEBI" id="CHEBI:58349"/>
    </ligand>
</feature>
<evidence type="ECO:0000256" key="7">
    <source>
        <dbReference type="ARBA" id="ARBA00047464"/>
    </source>
</evidence>
<dbReference type="AlphaFoldDB" id="A0A0E3H9C2"/>
<dbReference type="Proteomes" id="UP000066529">
    <property type="component" value="Chromosome"/>
</dbReference>
<dbReference type="GO" id="GO:0019353">
    <property type="term" value="P:protoporphyrinogen IX biosynthetic process from glutamate"/>
    <property type="evidence" value="ECO:0007669"/>
    <property type="project" value="TreeGrafter"/>
</dbReference>
<dbReference type="InterPro" id="IPR015895">
    <property type="entry name" value="4pyrrol_synth_GluRdtase_N"/>
</dbReference>
<evidence type="ECO:0000256" key="1">
    <source>
        <dbReference type="ARBA" id="ARBA00005059"/>
    </source>
</evidence>
<dbReference type="KEGG" id="mthr:MSTHT_2091"/>
<dbReference type="Gene3D" id="3.40.50.720">
    <property type="entry name" value="NAD(P)-binding Rossmann-like Domain"/>
    <property type="match status" value="1"/>
</dbReference>
<evidence type="ECO:0000313" key="17">
    <source>
        <dbReference type="EMBL" id="AKB13849.1"/>
    </source>
</evidence>
<dbReference type="Pfam" id="PF05201">
    <property type="entry name" value="GlutR_N"/>
    <property type="match status" value="1"/>
</dbReference>
<comment type="miscellaneous">
    <text evidence="8">During catalysis, the active site Cys acts as a nucleophile attacking the alpha-carbonyl group of tRNA-bound glutamate with the formation of a thioester intermediate between enzyme and glutamate, and the concomitant release of tRNA(Glu). The thioester intermediate is finally reduced by direct hydride transfer from NADPH, to form the product GSA.</text>
</comment>
<dbReference type="NCBIfam" id="TIGR01035">
    <property type="entry name" value="hemA"/>
    <property type="match status" value="1"/>
</dbReference>
<protein>
    <recommendedName>
        <fullName evidence="3 8">Glutamyl-tRNA reductase</fullName>
        <shortName evidence="8">GluTR</shortName>
        <ecNumber evidence="3 8">1.2.1.70</ecNumber>
    </recommendedName>
</protein>
<dbReference type="GO" id="GO:0008883">
    <property type="term" value="F:glutamyl-tRNA reductase activity"/>
    <property type="evidence" value="ECO:0007669"/>
    <property type="project" value="UniProtKB-UniRule"/>
</dbReference>
<comment type="subunit">
    <text evidence="8">Homodimer.</text>
</comment>